<dbReference type="PANTHER" id="PTHR24221:SF654">
    <property type="entry name" value="ATP-BINDING CASSETTE SUB-FAMILY B MEMBER 6"/>
    <property type="match status" value="1"/>
</dbReference>
<feature type="compositionally biased region" description="Basic and acidic residues" evidence="7">
    <location>
        <begin position="611"/>
        <end position="620"/>
    </location>
</feature>
<dbReference type="CDD" id="cd03228">
    <property type="entry name" value="ABCC_MRP_Like"/>
    <property type="match status" value="1"/>
</dbReference>
<feature type="transmembrane region" description="Helical" evidence="8">
    <location>
        <begin position="199"/>
        <end position="218"/>
    </location>
</feature>
<dbReference type="EMBL" id="JAUORK010000013">
    <property type="protein sequence ID" value="MDO6672587.1"/>
    <property type="molecule type" value="Genomic_DNA"/>
</dbReference>
<feature type="transmembrane region" description="Helical" evidence="8">
    <location>
        <begin position="49"/>
        <end position="68"/>
    </location>
</feature>
<keyword evidence="2 8" id="KW-0812">Transmembrane</keyword>
<dbReference type="PROSITE" id="PS50893">
    <property type="entry name" value="ABC_TRANSPORTER_2"/>
    <property type="match status" value="1"/>
</dbReference>
<name>A0AAP4TY96_9GAMM</name>
<dbReference type="GO" id="GO:0140359">
    <property type="term" value="F:ABC-type transporter activity"/>
    <property type="evidence" value="ECO:0007669"/>
    <property type="project" value="InterPro"/>
</dbReference>
<dbReference type="GO" id="GO:0016887">
    <property type="term" value="F:ATP hydrolysis activity"/>
    <property type="evidence" value="ECO:0007669"/>
    <property type="project" value="InterPro"/>
</dbReference>
<organism evidence="11 12">
    <name type="scientific">Cobetia amphilecti</name>
    <dbReference type="NCBI Taxonomy" id="1055104"/>
    <lineage>
        <taxon>Bacteria</taxon>
        <taxon>Pseudomonadati</taxon>
        <taxon>Pseudomonadota</taxon>
        <taxon>Gammaproteobacteria</taxon>
        <taxon>Oceanospirillales</taxon>
        <taxon>Halomonadaceae</taxon>
        <taxon>Cobetia</taxon>
    </lineage>
</organism>
<evidence type="ECO:0000313" key="12">
    <source>
        <dbReference type="Proteomes" id="UP001170481"/>
    </source>
</evidence>
<dbReference type="InterPro" id="IPR017871">
    <property type="entry name" value="ABC_transporter-like_CS"/>
</dbReference>
<dbReference type="Proteomes" id="UP001170481">
    <property type="component" value="Unassembled WGS sequence"/>
</dbReference>
<evidence type="ECO:0000256" key="5">
    <source>
        <dbReference type="ARBA" id="ARBA00022989"/>
    </source>
</evidence>
<evidence type="ECO:0000256" key="2">
    <source>
        <dbReference type="ARBA" id="ARBA00022692"/>
    </source>
</evidence>
<keyword evidence="3" id="KW-0547">Nucleotide-binding</keyword>
<feature type="domain" description="ABC transmembrane type-1" evidence="10">
    <location>
        <begin position="56"/>
        <end position="306"/>
    </location>
</feature>
<evidence type="ECO:0000259" key="10">
    <source>
        <dbReference type="PROSITE" id="PS50929"/>
    </source>
</evidence>
<evidence type="ECO:0000256" key="3">
    <source>
        <dbReference type="ARBA" id="ARBA00022741"/>
    </source>
</evidence>
<dbReference type="PROSITE" id="PS50929">
    <property type="entry name" value="ABC_TM1F"/>
    <property type="match status" value="1"/>
</dbReference>
<comment type="caution">
    <text evidence="11">The sequence shown here is derived from an EMBL/GenBank/DDBJ whole genome shotgun (WGS) entry which is preliminary data.</text>
</comment>
<dbReference type="PROSITE" id="PS00211">
    <property type="entry name" value="ABC_TRANSPORTER_1"/>
    <property type="match status" value="1"/>
</dbReference>
<dbReference type="InterPro" id="IPR003593">
    <property type="entry name" value="AAA+_ATPase"/>
</dbReference>
<feature type="domain" description="ABC transporter" evidence="9">
    <location>
        <begin position="386"/>
        <end position="619"/>
    </location>
</feature>
<dbReference type="SMART" id="SM00382">
    <property type="entry name" value="AAA"/>
    <property type="match status" value="1"/>
</dbReference>
<dbReference type="Pfam" id="PF00005">
    <property type="entry name" value="ABC_tran"/>
    <property type="match status" value="1"/>
</dbReference>
<dbReference type="NCBIfam" id="TIGR02868">
    <property type="entry name" value="CydC"/>
    <property type="match status" value="1"/>
</dbReference>
<evidence type="ECO:0000259" key="9">
    <source>
        <dbReference type="PROSITE" id="PS50893"/>
    </source>
</evidence>
<evidence type="ECO:0000256" key="8">
    <source>
        <dbReference type="SAM" id="Phobius"/>
    </source>
</evidence>
<reference evidence="11" key="1">
    <citation type="submission" date="2023-07" db="EMBL/GenBank/DDBJ databases">
        <title>Genome content predicts the carbon catabolic preferences of heterotrophic bacteria.</title>
        <authorList>
            <person name="Gralka M."/>
        </authorList>
    </citation>
    <scope>NUCLEOTIDE SEQUENCE</scope>
    <source>
        <strain evidence="11">C2R13</strain>
    </source>
</reference>
<dbReference type="Gene3D" id="3.40.50.300">
    <property type="entry name" value="P-loop containing nucleotide triphosphate hydrolases"/>
    <property type="match status" value="1"/>
</dbReference>
<keyword evidence="5 8" id="KW-1133">Transmembrane helix</keyword>
<proteinExistence type="predicted"/>
<dbReference type="GO" id="GO:0034040">
    <property type="term" value="F:ATPase-coupled lipid transmembrane transporter activity"/>
    <property type="evidence" value="ECO:0007669"/>
    <property type="project" value="TreeGrafter"/>
</dbReference>
<comment type="subcellular location">
    <subcellularLocation>
        <location evidence="1">Cell membrane</location>
        <topology evidence="1">Multi-pass membrane protein</topology>
    </subcellularLocation>
</comment>
<dbReference type="InterPro" id="IPR014223">
    <property type="entry name" value="ABC_CydC/D"/>
</dbReference>
<keyword evidence="6 8" id="KW-0472">Membrane</keyword>
<feature type="transmembrane region" description="Helical" evidence="8">
    <location>
        <begin position="281"/>
        <end position="305"/>
    </location>
</feature>
<feature type="region of interest" description="Disordered" evidence="7">
    <location>
        <begin position="600"/>
        <end position="620"/>
    </location>
</feature>
<dbReference type="InterPro" id="IPR027417">
    <property type="entry name" value="P-loop_NTPase"/>
</dbReference>
<feature type="transmembrane region" description="Helical" evidence="8">
    <location>
        <begin position="172"/>
        <end position="193"/>
    </location>
</feature>
<dbReference type="SUPFAM" id="SSF90123">
    <property type="entry name" value="ABC transporter transmembrane region"/>
    <property type="match status" value="1"/>
</dbReference>
<dbReference type="InterPro" id="IPR039421">
    <property type="entry name" value="Type_1_exporter"/>
</dbReference>
<protein>
    <submittedName>
        <fullName evidence="11">Thiol reductant ABC exporter subunit CydC</fullName>
    </submittedName>
</protein>
<feature type="transmembrane region" description="Helical" evidence="8">
    <location>
        <begin position="325"/>
        <end position="347"/>
    </location>
</feature>
<feature type="region of interest" description="Disordered" evidence="7">
    <location>
        <begin position="1"/>
        <end position="30"/>
    </location>
</feature>
<dbReference type="RefSeq" id="WP_303594176.1">
    <property type="nucleotide sequence ID" value="NZ_JAUORK010000013.1"/>
</dbReference>
<evidence type="ECO:0000256" key="1">
    <source>
        <dbReference type="ARBA" id="ARBA00004651"/>
    </source>
</evidence>
<evidence type="ECO:0000313" key="11">
    <source>
        <dbReference type="EMBL" id="MDO6672587.1"/>
    </source>
</evidence>
<dbReference type="InterPro" id="IPR036640">
    <property type="entry name" value="ABC1_TM_sf"/>
</dbReference>
<dbReference type="GO" id="GO:0034775">
    <property type="term" value="P:glutathione transmembrane transport"/>
    <property type="evidence" value="ECO:0007669"/>
    <property type="project" value="InterPro"/>
</dbReference>
<evidence type="ECO:0000256" key="6">
    <source>
        <dbReference type="ARBA" id="ARBA00023136"/>
    </source>
</evidence>
<dbReference type="InterPro" id="IPR003439">
    <property type="entry name" value="ABC_transporter-like_ATP-bd"/>
</dbReference>
<keyword evidence="4" id="KW-0067">ATP-binding</keyword>
<dbReference type="GO" id="GO:0045454">
    <property type="term" value="P:cell redox homeostasis"/>
    <property type="evidence" value="ECO:0007669"/>
    <property type="project" value="InterPro"/>
</dbReference>
<accession>A0AAP4TY96</accession>
<dbReference type="PANTHER" id="PTHR24221">
    <property type="entry name" value="ATP-BINDING CASSETTE SUB-FAMILY B"/>
    <property type="match status" value="1"/>
</dbReference>
<gene>
    <name evidence="11" type="primary">cydC</name>
    <name evidence="11" type="ORF">Q4535_10710</name>
</gene>
<dbReference type="GO" id="GO:0005524">
    <property type="term" value="F:ATP binding"/>
    <property type="evidence" value="ECO:0007669"/>
    <property type="project" value="UniProtKB-KW"/>
</dbReference>
<dbReference type="Gene3D" id="1.20.1560.10">
    <property type="entry name" value="ABC transporter type 1, transmembrane domain"/>
    <property type="match status" value="1"/>
</dbReference>
<dbReference type="SUPFAM" id="SSF52540">
    <property type="entry name" value="P-loop containing nucleoside triphosphate hydrolases"/>
    <property type="match status" value="1"/>
</dbReference>
<feature type="compositionally biased region" description="Polar residues" evidence="7">
    <location>
        <begin position="601"/>
        <end position="610"/>
    </location>
</feature>
<dbReference type="InterPro" id="IPR011527">
    <property type="entry name" value="ABC1_TM_dom"/>
</dbReference>
<evidence type="ECO:0000256" key="7">
    <source>
        <dbReference type="SAM" id="MobiDB-lite"/>
    </source>
</evidence>
<sequence>MNRAIRKPAPDTPAAVTASEPALAEPHAEQRPHLRELTPYLALMREHRGWLGIGALLALITLLAATGLLALSGWFLSATAVAGLSVAATQAFNFFTPAAGVRGLALARTAGRYGERVTTHEGTLRLLASLRRRLFEAIEPLSPAALQHAGQGELMTRLGADVDALDSLYVRVLIPSLVAICAILAAGTLIGIFAPTLALVAVIGLVLTGGLVPWLAWWRGSRDAMRHQSSASRLRARLLERLQGLGELVIYGRWNEELERLAEQQAERDSIERAQARRQALASWLSHSLLGLTLAGVALLGVMQMAPYANTDMTMHSGELLDGRLLALFLLAVLGAFEALAPLPLAWQGLGRCLSAAARLNSVQANTPAAQFPSDSEAATPVGHALEIEQLSVTHGDTPVLEELSLTLAAGEHLALLGPSGSGKSTLLDVLSRFHIPSAGRITLGGVALDSLDEATLRASFAVCSQDTHLFCASYADNLRLAAPEASDEALTRMLESLGLGDWLARQPQGLAGFPDEGGRSLSGGQLRRFGVARALLSPAPIVLLDEPCEGLDRTSAGQVMSAILAACEGRSLIMITHQPLGLERFARLALLEAGRLQEDATPTTLSSDSRLARLMERTA</sequence>
<dbReference type="GO" id="GO:0005886">
    <property type="term" value="C:plasma membrane"/>
    <property type="evidence" value="ECO:0007669"/>
    <property type="project" value="UniProtKB-SubCell"/>
</dbReference>
<dbReference type="AlphaFoldDB" id="A0AAP4TY96"/>
<dbReference type="Pfam" id="PF00664">
    <property type="entry name" value="ABC_membrane"/>
    <property type="match status" value="1"/>
</dbReference>
<evidence type="ECO:0000256" key="4">
    <source>
        <dbReference type="ARBA" id="ARBA00022840"/>
    </source>
</evidence>